<feature type="non-terminal residue" evidence="1">
    <location>
        <position position="1"/>
    </location>
</feature>
<dbReference type="AlphaFoldDB" id="A0A0A9Y9K2"/>
<evidence type="ECO:0000313" key="1">
    <source>
        <dbReference type="EMBL" id="JAG29747.1"/>
    </source>
</evidence>
<accession>A0A0A9Y9K2</accession>
<organism evidence="1">
    <name type="scientific">Lygus hesperus</name>
    <name type="common">Western plant bug</name>
    <dbReference type="NCBI Taxonomy" id="30085"/>
    <lineage>
        <taxon>Eukaryota</taxon>
        <taxon>Metazoa</taxon>
        <taxon>Ecdysozoa</taxon>
        <taxon>Arthropoda</taxon>
        <taxon>Hexapoda</taxon>
        <taxon>Insecta</taxon>
        <taxon>Pterygota</taxon>
        <taxon>Neoptera</taxon>
        <taxon>Paraneoptera</taxon>
        <taxon>Hemiptera</taxon>
        <taxon>Heteroptera</taxon>
        <taxon>Panheteroptera</taxon>
        <taxon>Cimicomorpha</taxon>
        <taxon>Miridae</taxon>
        <taxon>Mirini</taxon>
        <taxon>Lygus</taxon>
    </lineage>
</organism>
<gene>
    <name evidence="1" type="primary">uppS_5</name>
    <name evidence="1" type="ORF">CM83_73</name>
</gene>
<reference evidence="1" key="1">
    <citation type="journal article" date="2014" name="PLoS ONE">
        <title>Transcriptome-Based Identification of ABC Transporters in the Western Tarnished Plant Bug Lygus hesperus.</title>
        <authorList>
            <person name="Hull J.J."/>
            <person name="Chaney K."/>
            <person name="Geib S.M."/>
            <person name="Fabrick J.A."/>
            <person name="Brent C.S."/>
            <person name="Walsh D."/>
            <person name="Lavine L.C."/>
        </authorList>
    </citation>
    <scope>NUCLEOTIDE SEQUENCE</scope>
</reference>
<name>A0A0A9Y9K2_LYGHE</name>
<sequence>HLKVCPNKPSQIKAPPDRQELPQARALMTNITGMVATAEEVQCLKTNPSSQLIQVLSTLRNEDLYGFIMKDDLLIDYGNFLCLKVSTEVADSGELTKRKLSMMADICCRMGVASSCEMLNPALWSSFVIAAKEKSGWDDNLKRFRAPSLVRLIGIEVNNLAVYALTFSHIKNWPDFEKSVTQFINCKKGRYNKELGKLASVDSRKR</sequence>
<reference evidence="1" key="2">
    <citation type="submission" date="2014-07" db="EMBL/GenBank/DDBJ databases">
        <authorList>
            <person name="Hull J."/>
        </authorList>
    </citation>
    <scope>NUCLEOTIDE SEQUENCE</scope>
</reference>
<protein>
    <submittedName>
        <fullName evidence="1">Undecaprenyl pyrophosphate synthase</fullName>
    </submittedName>
</protein>
<dbReference type="EMBL" id="GBHO01013857">
    <property type="protein sequence ID" value="JAG29747.1"/>
    <property type="molecule type" value="Transcribed_RNA"/>
</dbReference>
<proteinExistence type="predicted"/>